<dbReference type="RefSeq" id="WP_114383714.1">
    <property type="nucleotide sequence ID" value="NZ_QPJD01000022.1"/>
</dbReference>
<sequence>MKEINDQDLERYLNAATKQARAKAKAAGTSVVYEENGKMVREFADGRKTQVIYDEHGHRTEVEYAGN</sequence>
<reference evidence="1 2" key="1">
    <citation type="submission" date="2018-07" db="EMBL/GenBank/DDBJ databases">
        <title>Genomic Encyclopedia of Type Strains, Phase III (KMG-III): the genomes of soil and plant-associated and newly described type strains.</title>
        <authorList>
            <person name="Whitman W."/>
        </authorList>
    </citation>
    <scope>NUCLEOTIDE SEQUENCE [LARGE SCALE GENOMIC DNA]</scope>
    <source>
        <strain evidence="1 2">CECT 7506</strain>
    </source>
</reference>
<protein>
    <submittedName>
        <fullName evidence="1">YD repeat-containing protein</fullName>
    </submittedName>
</protein>
<accession>A0A368VJB8</accession>
<dbReference type="EMBL" id="QPJD01000022">
    <property type="protein sequence ID" value="RCW41615.1"/>
    <property type="molecule type" value="Genomic_DNA"/>
</dbReference>
<gene>
    <name evidence="1" type="ORF">DFP97_12251</name>
</gene>
<evidence type="ECO:0000313" key="2">
    <source>
        <dbReference type="Proteomes" id="UP000252415"/>
    </source>
</evidence>
<evidence type="ECO:0000313" key="1">
    <source>
        <dbReference type="EMBL" id="RCW41615.1"/>
    </source>
</evidence>
<organism evidence="1 2">
    <name type="scientific">Paenibacillus prosopidis</name>
    <dbReference type="NCBI Taxonomy" id="630520"/>
    <lineage>
        <taxon>Bacteria</taxon>
        <taxon>Bacillati</taxon>
        <taxon>Bacillota</taxon>
        <taxon>Bacilli</taxon>
        <taxon>Bacillales</taxon>
        <taxon>Paenibacillaceae</taxon>
        <taxon>Paenibacillus</taxon>
    </lineage>
</organism>
<comment type="caution">
    <text evidence="1">The sequence shown here is derived from an EMBL/GenBank/DDBJ whole genome shotgun (WGS) entry which is preliminary data.</text>
</comment>
<name>A0A368VJB8_9BACL</name>
<dbReference type="Proteomes" id="UP000252415">
    <property type="component" value="Unassembled WGS sequence"/>
</dbReference>
<dbReference type="OrthoDB" id="2650223at2"/>
<keyword evidence="2" id="KW-1185">Reference proteome</keyword>
<dbReference type="AlphaFoldDB" id="A0A368VJB8"/>
<proteinExistence type="predicted"/>